<dbReference type="Proteomes" id="UP000249723">
    <property type="component" value="Unassembled WGS sequence"/>
</dbReference>
<dbReference type="EMBL" id="FMWP01000017">
    <property type="protein sequence ID" value="SCZ91820.1"/>
    <property type="molecule type" value="Genomic_DNA"/>
</dbReference>
<evidence type="ECO:0000313" key="1">
    <source>
        <dbReference type="EMBL" id="SCZ91820.1"/>
    </source>
</evidence>
<dbReference type="AlphaFoldDB" id="A0A2X0MCC8"/>
<reference evidence="2" key="1">
    <citation type="submission" date="2016-10" db="EMBL/GenBank/DDBJ databases">
        <authorList>
            <person name="Jeantristanb JTB J.-T."/>
            <person name="Ricardo R."/>
        </authorList>
    </citation>
    <scope>NUCLEOTIDE SEQUENCE [LARGE SCALE GENOMIC DNA]</scope>
</reference>
<proteinExistence type="predicted"/>
<name>A0A2X0MCC8_9BASI</name>
<evidence type="ECO:0000313" key="2">
    <source>
        <dbReference type="Proteomes" id="UP000249723"/>
    </source>
</evidence>
<sequence>MPMHQFELDQAHRCCLMSRIVASPLREVASTTVDRGKLGRSSLLDEVLPLLPAGRHYCAGLNRFEVGWVLRERAGRDAVEVVEAVMASAPAGAGNADVVAAGAAADRY</sequence>
<keyword evidence="2" id="KW-1185">Reference proteome</keyword>
<protein>
    <submittedName>
        <fullName evidence="1">BZ3500_MvSof-1268-A1-R1_Chr5-3g08158 protein</fullName>
    </submittedName>
</protein>
<accession>A0A2X0MCC8</accession>
<gene>
    <name evidence="1" type="ORF">BZ3500_MVSOF-1268-A1-R1_CHR5-3G08158</name>
</gene>
<organism evidence="1 2">
    <name type="scientific">Microbotryum saponariae</name>
    <dbReference type="NCBI Taxonomy" id="289078"/>
    <lineage>
        <taxon>Eukaryota</taxon>
        <taxon>Fungi</taxon>
        <taxon>Dikarya</taxon>
        <taxon>Basidiomycota</taxon>
        <taxon>Pucciniomycotina</taxon>
        <taxon>Microbotryomycetes</taxon>
        <taxon>Microbotryales</taxon>
        <taxon>Microbotryaceae</taxon>
        <taxon>Microbotryum</taxon>
    </lineage>
</organism>